<dbReference type="PANTHER" id="PTHR34821">
    <property type="entry name" value="INNER MEMBRANE PROTEIN YDCZ"/>
    <property type="match status" value="1"/>
</dbReference>
<accession>A0A850QIL5</accession>
<feature type="transmembrane region" description="Helical" evidence="1">
    <location>
        <begin position="125"/>
        <end position="143"/>
    </location>
</feature>
<dbReference type="GO" id="GO:0005886">
    <property type="term" value="C:plasma membrane"/>
    <property type="evidence" value="ECO:0007669"/>
    <property type="project" value="TreeGrafter"/>
</dbReference>
<dbReference type="EMBL" id="JABCJD010000017">
    <property type="protein sequence ID" value="NVO29465.1"/>
    <property type="molecule type" value="Genomic_DNA"/>
</dbReference>
<organism evidence="2 5">
    <name type="scientific">Donghicola mangrovi</name>
    <dbReference type="NCBI Taxonomy" id="2729614"/>
    <lineage>
        <taxon>Bacteria</taxon>
        <taxon>Pseudomonadati</taxon>
        <taxon>Pseudomonadota</taxon>
        <taxon>Alphaproteobacteria</taxon>
        <taxon>Rhodobacterales</taxon>
        <taxon>Roseobacteraceae</taxon>
        <taxon>Donghicola</taxon>
    </lineage>
</organism>
<evidence type="ECO:0000313" key="4">
    <source>
        <dbReference type="Proteomes" id="UP000523601"/>
    </source>
</evidence>
<evidence type="ECO:0000313" key="5">
    <source>
        <dbReference type="Proteomes" id="UP000592216"/>
    </source>
</evidence>
<gene>
    <name evidence="3" type="ORF">HJ526_18745</name>
    <name evidence="2" type="ORF">HJ536_20005</name>
</gene>
<dbReference type="InterPro" id="IPR006750">
    <property type="entry name" value="YdcZ"/>
</dbReference>
<name>A0A850QIL5_9RHOB</name>
<proteinExistence type="predicted"/>
<comment type="caution">
    <text evidence="2">The sequence shown here is derived from an EMBL/GenBank/DDBJ whole genome shotgun (WGS) entry which is preliminary data.</text>
</comment>
<evidence type="ECO:0000313" key="3">
    <source>
        <dbReference type="EMBL" id="NVO29465.1"/>
    </source>
</evidence>
<evidence type="ECO:0000313" key="2">
    <source>
        <dbReference type="EMBL" id="NVO25641.1"/>
    </source>
</evidence>
<protein>
    <submittedName>
        <fullName evidence="2">EamA-like transporter family protein</fullName>
    </submittedName>
</protein>
<dbReference type="EMBL" id="JABCJE010000020">
    <property type="protein sequence ID" value="NVO25641.1"/>
    <property type="molecule type" value="Genomic_DNA"/>
</dbReference>
<evidence type="ECO:0000256" key="1">
    <source>
        <dbReference type="SAM" id="Phobius"/>
    </source>
</evidence>
<feature type="transmembrane region" description="Helical" evidence="1">
    <location>
        <begin position="93"/>
        <end position="113"/>
    </location>
</feature>
<keyword evidence="1" id="KW-0472">Membrane</keyword>
<sequence>MPLAVFGLLVMAGAALVVQNLLMTGIMERASSVLVPLVMNSAVGLVLLSGLLLWQLGPQGVKEAAGTLRPVALIPGVLGSFFVFASLLGYRHLGPAATISVLIASQLIVGLGLEMARQDGVRLQIGPVVGVVLLIVGAVLVVYRPR</sequence>
<dbReference type="Pfam" id="PF04657">
    <property type="entry name" value="DMT_YdcZ"/>
    <property type="match status" value="1"/>
</dbReference>
<keyword evidence="1" id="KW-0812">Transmembrane</keyword>
<dbReference type="Proteomes" id="UP000523601">
    <property type="component" value="Unassembled WGS sequence"/>
</dbReference>
<feature type="transmembrane region" description="Helical" evidence="1">
    <location>
        <begin position="66"/>
        <end position="87"/>
    </location>
</feature>
<dbReference type="AlphaFoldDB" id="A0A850QIL5"/>
<keyword evidence="4" id="KW-1185">Reference proteome</keyword>
<reference evidence="4 5" key="1">
    <citation type="submission" date="2020-04" db="EMBL/GenBank/DDBJ databases">
        <title>Donghicola sp., a member of the Rhodobacteraceae family isolated from mangrove forest in Thailand.</title>
        <authorList>
            <person name="Charoenyingcharoen P."/>
            <person name="Yukphan P."/>
        </authorList>
    </citation>
    <scope>NUCLEOTIDE SEQUENCE [LARGE SCALE GENOMIC DNA]</scope>
    <source>
        <strain evidence="2 5">B5-SW-15</strain>
        <strain evidence="3 4">C2-DW-16</strain>
    </source>
</reference>
<keyword evidence="1" id="KW-1133">Transmembrane helix</keyword>
<dbReference type="Proteomes" id="UP000592216">
    <property type="component" value="Unassembled WGS sequence"/>
</dbReference>
<dbReference type="PANTHER" id="PTHR34821:SF2">
    <property type="entry name" value="INNER MEMBRANE PROTEIN YDCZ"/>
    <property type="match status" value="1"/>
</dbReference>
<feature type="transmembrane region" description="Helical" evidence="1">
    <location>
        <begin position="33"/>
        <end position="54"/>
    </location>
</feature>